<dbReference type="AlphaFoldDB" id="A0AA88QBX5"/>
<evidence type="ECO:0000313" key="2">
    <source>
        <dbReference type="Proteomes" id="UP001187343"/>
    </source>
</evidence>
<dbReference type="EMBL" id="JAUYZG010000005">
    <property type="protein sequence ID" value="KAK2907109.1"/>
    <property type="molecule type" value="Genomic_DNA"/>
</dbReference>
<reference evidence="1" key="1">
    <citation type="submission" date="2023-08" db="EMBL/GenBank/DDBJ databases">
        <title>Chromosome-level Genome Assembly of mud carp (Cirrhinus molitorella).</title>
        <authorList>
            <person name="Liu H."/>
        </authorList>
    </citation>
    <scope>NUCLEOTIDE SEQUENCE</scope>
    <source>
        <strain evidence="1">Prfri</strain>
        <tissue evidence="1">Muscle</tissue>
    </source>
</reference>
<name>A0AA88QBX5_9TELE</name>
<accession>A0AA88QBX5</accession>
<gene>
    <name evidence="1" type="ORF">Q8A67_006094</name>
</gene>
<organism evidence="1 2">
    <name type="scientific">Cirrhinus molitorella</name>
    <name type="common">mud carp</name>
    <dbReference type="NCBI Taxonomy" id="172907"/>
    <lineage>
        <taxon>Eukaryota</taxon>
        <taxon>Metazoa</taxon>
        <taxon>Chordata</taxon>
        <taxon>Craniata</taxon>
        <taxon>Vertebrata</taxon>
        <taxon>Euteleostomi</taxon>
        <taxon>Actinopterygii</taxon>
        <taxon>Neopterygii</taxon>
        <taxon>Teleostei</taxon>
        <taxon>Ostariophysi</taxon>
        <taxon>Cypriniformes</taxon>
        <taxon>Cyprinidae</taxon>
        <taxon>Labeoninae</taxon>
        <taxon>Labeonini</taxon>
        <taxon>Cirrhinus</taxon>
    </lineage>
</organism>
<protein>
    <submittedName>
        <fullName evidence="1">Uncharacterized protein</fullName>
    </submittedName>
</protein>
<keyword evidence="2" id="KW-1185">Reference proteome</keyword>
<dbReference type="Proteomes" id="UP001187343">
    <property type="component" value="Unassembled WGS sequence"/>
</dbReference>
<comment type="caution">
    <text evidence="1">The sequence shown here is derived from an EMBL/GenBank/DDBJ whole genome shotgun (WGS) entry which is preliminary data.</text>
</comment>
<evidence type="ECO:0000313" key="1">
    <source>
        <dbReference type="EMBL" id="KAK2907109.1"/>
    </source>
</evidence>
<proteinExistence type="predicted"/>
<sequence>MQRFWHQEQARIVLVLKKLKKNNPLNALSIPPKLRSSLPFFTGKLMPGERTAAVSRCVLFRSLSVLLPVCTSLLKATAVS</sequence>